<dbReference type="InterPro" id="IPR036291">
    <property type="entry name" value="NAD(P)-bd_dom_sf"/>
</dbReference>
<dbReference type="InterPro" id="IPR000683">
    <property type="entry name" value="Gfo/Idh/MocA-like_OxRdtase_N"/>
</dbReference>
<sequence>MNIGIIGTGSIAHAFLDALQHIPSASCTAILSRRQSTAEPLAQQYGIARIHTVLDELLHDPEVDWIYIASPNSLHFDYALQALQHGKHVICEKPFTSTTRELQILIRTARKQQLFLFEAITNIHLPNYQWIKQNIDRLGPIRLIQCNYSQYSRKYNELLSGGLPNVFNPAFSGGALMDINIYNLHLVMNLFGSPRQVSYTANKHSGGIDTSGVLVLTYDEYIAECVGAKDTHGMNFVLIQGENGYFHIEHGANGCRRILIHTGEQQMEYNEQTIDNPLYYELAVFEEIYRSSDYSRCYELLDHSYAVMQTLEAARRDAGIVFAADTMDHPLSSF</sequence>
<dbReference type="PANTHER" id="PTHR43054:SF1">
    <property type="entry name" value="SCYLLO-INOSITOL 2-DEHYDROGENASE (NADP(+)) IOLU"/>
    <property type="match status" value="1"/>
</dbReference>
<keyword evidence="4" id="KW-1185">Reference proteome</keyword>
<dbReference type="Gene3D" id="3.30.360.10">
    <property type="entry name" value="Dihydrodipicolinate Reductase, domain 2"/>
    <property type="match status" value="1"/>
</dbReference>
<feature type="domain" description="Gfo/Idh/MocA-like oxidoreductase N-terminal" evidence="1">
    <location>
        <begin position="1"/>
        <end position="116"/>
    </location>
</feature>
<dbReference type="STRING" id="1616788.AR543_05830"/>
<dbReference type="KEGG" id="pbv:AR543_05830"/>
<dbReference type="Gene3D" id="3.40.50.720">
    <property type="entry name" value="NAD(P)-binding Rossmann-like Domain"/>
    <property type="match status" value="1"/>
</dbReference>
<evidence type="ECO:0000259" key="1">
    <source>
        <dbReference type="Pfam" id="PF01408"/>
    </source>
</evidence>
<reference evidence="4" key="1">
    <citation type="submission" date="2015-10" db="EMBL/GenBank/DDBJ databases">
        <title>Genome of Paenibacillus bovis sp. nov.</title>
        <authorList>
            <person name="Wu Z."/>
            <person name="Gao C."/>
            <person name="Liu Z."/>
            <person name="Zheng H."/>
        </authorList>
    </citation>
    <scope>NUCLEOTIDE SEQUENCE [LARGE SCALE GENOMIC DNA]</scope>
    <source>
        <strain evidence="4">BD3526</strain>
    </source>
</reference>
<name>A0A172ZD80_9BACL</name>
<evidence type="ECO:0000259" key="2">
    <source>
        <dbReference type="Pfam" id="PF22725"/>
    </source>
</evidence>
<dbReference type="Pfam" id="PF22725">
    <property type="entry name" value="GFO_IDH_MocA_C3"/>
    <property type="match status" value="1"/>
</dbReference>
<dbReference type="RefSeq" id="WP_060532616.1">
    <property type="nucleotide sequence ID" value="NZ_CP013023.1"/>
</dbReference>
<dbReference type="OrthoDB" id="9815825at2"/>
<evidence type="ECO:0000313" key="3">
    <source>
        <dbReference type="EMBL" id="ANF95568.1"/>
    </source>
</evidence>
<dbReference type="SUPFAM" id="SSF55347">
    <property type="entry name" value="Glyceraldehyde-3-phosphate dehydrogenase-like, C-terminal domain"/>
    <property type="match status" value="1"/>
</dbReference>
<dbReference type="PANTHER" id="PTHR43054">
    <property type="match status" value="1"/>
</dbReference>
<dbReference type="AlphaFoldDB" id="A0A172ZD80"/>
<dbReference type="Pfam" id="PF01408">
    <property type="entry name" value="GFO_IDH_MocA"/>
    <property type="match status" value="1"/>
</dbReference>
<accession>A0A172ZD80</accession>
<gene>
    <name evidence="3" type="ORF">AR543_05830</name>
</gene>
<dbReference type="SUPFAM" id="SSF51735">
    <property type="entry name" value="NAD(P)-binding Rossmann-fold domains"/>
    <property type="match status" value="1"/>
</dbReference>
<dbReference type="GO" id="GO:0000166">
    <property type="term" value="F:nucleotide binding"/>
    <property type="evidence" value="ECO:0007669"/>
    <property type="project" value="InterPro"/>
</dbReference>
<feature type="domain" description="GFO/IDH/MocA-like oxidoreductase" evidence="2">
    <location>
        <begin position="136"/>
        <end position="245"/>
    </location>
</feature>
<protein>
    <submittedName>
        <fullName evidence="3">Oxidoreductase</fullName>
    </submittedName>
</protein>
<organism evidence="3 4">
    <name type="scientific">Paenibacillus bovis</name>
    <dbReference type="NCBI Taxonomy" id="1616788"/>
    <lineage>
        <taxon>Bacteria</taxon>
        <taxon>Bacillati</taxon>
        <taxon>Bacillota</taxon>
        <taxon>Bacilli</taxon>
        <taxon>Bacillales</taxon>
        <taxon>Paenibacillaceae</taxon>
        <taxon>Paenibacillus</taxon>
    </lineage>
</organism>
<dbReference type="EMBL" id="CP013023">
    <property type="protein sequence ID" value="ANF95568.1"/>
    <property type="molecule type" value="Genomic_DNA"/>
</dbReference>
<dbReference type="Proteomes" id="UP000078148">
    <property type="component" value="Chromosome"/>
</dbReference>
<dbReference type="InterPro" id="IPR055170">
    <property type="entry name" value="GFO_IDH_MocA-like_dom"/>
</dbReference>
<proteinExistence type="predicted"/>
<evidence type="ECO:0000313" key="4">
    <source>
        <dbReference type="Proteomes" id="UP000078148"/>
    </source>
</evidence>
<reference evidence="3 4" key="2">
    <citation type="journal article" date="2016" name="Int. J. Syst. Evol. Microbiol.">
        <title>Paenibacillus bovis sp. nov., isolated from raw yak (Bos grunniens) milk.</title>
        <authorList>
            <person name="Gao C."/>
            <person name="Han J."/>
            <person name="Liu Z."/>
            <person name="Xu X."/>
            <person name="Hang F."/>
            <person name="Wu Z."/>
        </authorList>
    </citation>
    <scope>NUCLEOTIDE SEQUENCE [LARGE SCALE GENOMIC DNA]</scope>
    <source>
        <strain evidence="3 4">BD3526</strain>
    </source>
</reference>